<feature type="region of interest" description="Disordered" evidence="5">
    <location>
        <begin position="340"/>
        <end position="363"/>
    </location>
</feature>
<keyword evidence="3" id="KW-0677">Repeat</keyword>
<evidence type="ECO:0000256" key="3">
    <source>
        <dbReference type="ARBA" id="ARBA00022737"/>
    </source>
</evidence>
<accession>A0A4E0QYD3</accession>
<name>A0A4E0QYD3_FASHE</name>
<comment type="caution">
    <text evidence="6">The sequence shown here is derived from an EMBL/GenBank/DDBJ whole genome shotgun (WGS) entry which is preliminary data.</text>
</comment>
<dbReference type="SMART" id="SM00320">
    <property type="entry name" value="WD40"/>
    <property type="match status" value="6"/>
</dbReference>
<evidence type="ECO:0000313" key="6">
    <source>
        <dbReference type="EMBL" id="THD20429.1"/>
    </source>
</evidence>
<dbReference type="Gene3D" id="2.130.10.10">
    <property type="entry name" value="YVTN repeat-like/Quinoprotein amine dehydrogenase"/>
    <property type="match status" value="2"/>
</dbReference>
<evidence type="ECO:0000256" key="1">
    <source>
        <dbReference type="ARBA" id="ARBA00006917"/>
    </source>
</evidence>
<feature type="repeat" description="WD" evidence="4">
    <location>
        <begin position="197"/>
        <end position="238"/>
    </location>
</feature>
<dbReference type="Pfam" id="PF11816">
    <property type="entry name" value="DUF3337"/>
    <property type="match status" value="1"/>
</dbReference>
<dbReference type="InterPro" id="IPR051246">
    <property type="entry name" value="WDR48"/>
</dbReference>
<comment type="similarity">
    <text evidence="1">Belongs to the WD repeat WDR48 family.</text>
</comment>
<dbReference type="Proteomes" id="UP000230066">
    <property type="component" value="Unassembled WGS sequence"/>
</dbReference>
<dbReference type="InterPro" id="IPR036322">
    <property type="entry name" value="WD40_repeat_dom_sf"/>
</dbReference>
<dbReference type="PANTHER" id="PTHR19862:SF14">
    <property type="entry name" value="WD REPEAT-CONTAINING PROTEIN 48"/>
    <property type="match status" value="1"/>
</dbReference>
<dbReference type="PRINTS" id="PR00320">
    <property type="entry name" value="GPROTEINBRPT"/>
</dbReference>
<evidence type="ECO:0000256" key="5">
    <source>
        <dbReference type="SAM" id="MobiDB-lite"/>
    </source>
</evidence>
<proteinExistence type="inferred from homology"/>
<protein>
    <submittedName>
        <fullName evidence="6">WD repeat-containing protein 48</fullName>
    </submittedName>
</protein>
<dbReference type="PROSITE" id="PS50294">
    <property type="entry name" value="WD_REPEATS_REGION"/>
    <property type="match status" value="4"/>
</dbReference>
<organism evidence="6 7">
    <name type="scientific">Fasciola hepatica</name>
    <name type="common">Liver fluke</name>
    <dbReference type="NCBI Taxonomy" id="6192"/>
    <lineage>
        <taxon>Eukaryota</taxon>
        <taxon>Metazoa</taxon>
        <taxon>Spiralia</taxon>
        <taxon>Lophotrochozoa</taxon>
        <taxon>Platyhelminthes</taxon>
        <taxon>Trematoda</taxon>
        <taxon>Digenea</taxon>
        <taxon>Plagiorchiida</taxon>
        <taxon>Echinostomata</taxon>
        <taxon>Echinostomatoidea</taxon>
        <taxon>Fasciolidae</taxon>
        <taxon>Fasciola</taxon>
    </lineage>
</organism>
<dbReference type="PROSITE" id="PS00678">
    <property type="entry name" value="WD_REPEATS_1"/>
    <property type="match status" value="1"/>
</dbReference>
<dbReference type="PROSITE" id="PS50082">
    <property type="entry name" value="WD_REPEATS_2"/>
    <property type="match status" value="5"/>
</dbReference>
<feature type="compositionally biased region" description="Polar residues" evidence="5">
    <location>
        <begin position="692"/>
        <end position="733"/>
    </location>
</feature>
<dbReference type="InterPro" id="IPR015943">
    <property type="entry name" value="WD40/YVTN_repeat-like_dom_sf"/>
</dbReference>
<evidence type="ECO:0000256" key="4">
    <source>
        <dbReference type="PROSITE-ProRule" id="PRU00221"/>
    </source>
</evidence>
<feature type="region of interest" description="Disordered" evidence="5">
    <location>
        <begin position="682"/>
        <end position="745"/>
    </location>
</feature>
<dbReference type="InterPro" id="IPR019775">
    <property type="entry name" value="WD40_repeat_CS"/>
</dbReference>
<feature type="repeat" description="WD" evidence="4">
    <location>
        <begin position="104"/>
        <end position="145"/>
    </location>
</feature>
<sequence>MNSRKRVQLSFFMREESEPKNRSGVNALQYDNINGRLFTAGRDSIIRVWNTNKSRDPLLQCMEHHADWVNDIVLCCDGKNLISASNDTTVKVWNATKGFCMSTLRTHRDYVRVLAYARHREEVASAGLDRSIFLWDVRTLTALTPTNNTVTTSSFSEKKDSIYSLAMNPSGTLLVSGSPDKIIRVWDPRACCKLFQLSGHTDNVRALVVHPSGQEILSASSDGTIRIWPLSMRRCTDTIRIHTQSVFTLQVDEAWTTVFSSGKDGKIWATDLNNTSRSVLIGEESDPVLRLQLVEGHPNAFIWASTCNSAVNRWPIGSKLRFLQQGEGRINSDHLRLASEDHSQHASSAVPQPRDARPTHLNRTPFNPISSVHLHWPEAEQQEQHLDVTEVAKPDFIIPGGPSVIQYHVCSEKRFILTKDSDGNVDIYDVLKARLVERLGLVDFESVIKEHERLIYVPNWFSVDLKCGMPIIHLDEADCMSANITVGDAMLMDDVEPDGCFTPETKVNYSVLLLQSLFARWPKANMLDADGSRHDPLMHLILGVPDHTPVILSEGSGRALVRFLVRDATPLNEQLMLCDSMSNWIRDIVVDRRFPKSVRIEFFLLPGIREYNEKGQCQIVPLMSMKRDCLSASDILSIRKVMEHVYQRLLKLTESFTMNSVPAATPPTPHSMNALGTRATSPYANADRFGQGAQSGDSRSPRSNQGHTAATSQPNSDGTGPGSNTSSTCNNDTRAPPMAPLDLPPETMHADLTAVAAAAASGDTSPEDVIEIWCGDQCLDPNMNLRSARYFYWKQPGCLMLSYVVKHT</sequence>
<dbReference type="SUPFAM" id="SSF50978">
    <property type="entry name" value="WD40 repeat-like"/>
    <property type="match status" value="1"/>
</dbReference>
<keyword evidence="7" id="KW-1185">Reference proteome</keyword>
<feature type="repeat" description="WD" evidence="4">
    <location>
        <begin position="155"/>
        <end position="187"/>
    </location>
</feature>
<dbReference type="AlphaFoldDB" id="A0A4E0QYD3"/>
<feature type="repeat" description="WD" evidence="4">
    <location>
        <begin position="62"/>
        <end position="103"/>
    </location>
</feature>
<evidence type="ECO:0000256" key="2">
    <source>
        <dbReference type="ARBA" id="ARBA00022574"/>
    </source>
</evidence>
<feature type="repeat" description="WD" evidence="4">
    <location>
        <begin position="18"/>
        <end position="59"/>
    </location>
</feature>
<dbReference type="GO" id="GO:0000724">
    <property type="term" value="P:double-strand break repair via homologous recombination"/>
    <property type="evidence" value="ECO:0007669"/>
    <property type="project" value="TreeGrafter"/>
</dbReference>
<evidence type="ECO:0000313" key="7">
    <source>
        <dbReference type="Proteomes" id="UP000230066"/>
    </source>
</evidence>
<dbReference type="EMBL" id="JXXN02004641">
    <property type="protein sequence ID" value="THD20429.1"/>
    <property type="molecule type" value="Genomic_DNA"/>
</dbReference>
<dbReference type="FunFam" id="2.130.10.10:FF:000543">
    <property type="entry name" value="WD repeat-containing protein 48 homolog"/>
    <property type="match status" value="1"/>
</dbReference>
<reference evidence="6" key="1">
    <citation type="submission" date="2019-03" db="EMBL/GenBank/DDBJ databases">
        <title>Improved annotation for the trematode Fasciola hepatica.</title>
        <authorList>
            <person name="Choi Y.-J."/>
            <person name="Martin J."/>
            <person name="Mitreva M."/>
        </authorList>
    </citation>
    <scope>NUCLEOTIDE SEQUENCE [LARGE SCALE GENOMIC DNA]</scope>
</reference>
<dbReference type="PANTHER" id="PTHR19862">
    <property type="entry name" value="WD REPEAT-CONTAINING PROTEIN 48"/>
    <property type="match status" value="1"/>
</dbReference>
<gene>
    <name evidence="6" type="ORF">D915_008890</name>
</gene>
<dbReference type="GO" id="GO:0043130">
    <property type="term" value="F:ubiquitin binding"/>
    <property type="evidence" value="ECO:0007669"/>
    <property type="project" value="TreeGrafter"/>
</dbReference>
<dbReference type="CDD" id="cd00200">
    <property type="entry name" value="WD40"/>
    <property type="match status" value="1"/>
</dbReference>
<keyword evidence="2 4" id="KW-0853">WD repeat</keyword>
<dbReference type="Pfam" id="PF00400">
    <property type="entry name" value="WD40"/>
    <property type="match status" value="5"/>
</dbReference>
<dbReference type="InterPro" id="IPR021772">
    <property type="entry name" value="WDR48/Bun107"/>
</dbReference>
<dbReference type="InterPro" id="IPR020472">
    <property type="entry name" value="WD40_PAC1"/>
</dbReference>
<dbReference type="InterPro" id="IPR001680">
    <property type="entry name" value="WD40_rpt"/>
</dbReference>